<keyword evidence="2" id="KW-0732">Signal</keyword>
<proteinExistence type="predicted"/>
<evidence type="ECO:0000256" key="1">
    <source>
        <dbReference type="SAM" id="MobiDB-lite"/>
    </source>
</evidence>
<feature type="chain" id="PRO_5040372066" description="Apple domain-containing protein" evidence="2">
    <location>
        <begin position="19"/>
        <end position="164"/>
    </location>
</feature>
<feature type="signal peptide" evidence="2">
    <location>
        <begin position="1"/>
        <end position="18"/>
    </location>
</feature>
<evidence type="ECO:0008006" key="5">
    <source>
        <dbReference type="Google" id="ProtNLM"/>
    </source>
</evidence>
<evidence type="ECO:0000313" key="4">
    <source>
        <dbReference type="Proteomes" id="UP000799429"/>
    </source>
</evidence>
<accession>A0A9P4S511</accession>
<name>A0A9P4S511_9PEZI</name>
<evidence type="ECO:0000313" key="3">
    <source>
        <dbReference type="EMBL" id="KAF2835265.1"/>
    </source>
</evidence>
<comment type="caution">
    <text evidence="3">The sequence shown here is derived from an EMBL/GenBank/DDBJ whole genome shotgun (WGS) entry which is preliminary data.</text>
</comment>
<protein>
    <recommendedName>
        <fullName evidence="5">Apple domain-containing protein</fullName>
    </recommendedName>
</protein>
<dbReference type="EMBL" id="MU006110">
    <property type="protein sequence ID" value="KAF2835265.1"/>
    <property type="molecule type" value="Genomic_DNA"/>
</dbReference>
<feature type="region of interest" description="Disordered" evidence="1">
    <location>
        <begin position="48"/>
        <end position="67"/>
    </location>
</feature>
<evidence type="ECO:0000256" key="2">
    <source>
        <dbReference type="SAM" id="SignalP"/>
    </source>
</evidence>
<dbReference type="OrthoDB" id="3938895at2759"/>
<reference evidence="3" key="1">
    <citation type="journal article" date="2020" name="Stud. Mycol.">
        <title>101 Dothideomycetes genomes: a test case for predicting lifestyles and emergence of pathogens.</title>
        <authorList>
            <person name="Haridas S."/>
            <person name="Albert R."/>
            <person name="Binder M."/>
            <person name="Bloem J."/>
            <person name="Labutti K."/>
            <person name="Salamov A."/>
            <person name="Andreopoulos B."/>
            <person name="Baker S."/>
            <person name="Barry K."/>
            <person name="Bills G."/>
            <person name="Bluhm B."/>
            <person name="Cannon C."/>
            <person name="Castanera R."/>
            <person name="Culley D."/>
            <person name="Daum C."/>
            <person name="Ezra D."/>
            <person name="Gonzalez J."/>
            <person name="Henrissat B."/>
            <person name="Kuo A."/>
            <person name="Liang C."/>
            <person name="Lipzen A."/>
            <person name="Lutzoni F."/>
            <person name="Magnuson J."/>
            <person name="Mondo S."/>
            <person name="Nolan M."/>
            <person name="Ohm R."/>
            <person name="Pangilinan J."/>
            <person name="Park H.-J."/>
            <person name="Ramirez L."/>
            <person name="Alfaro M."/>
            <person name="Sun H."/>
            <person name="Tritt A."/>
            <person name="Yoshinaga Y."/>
            <person name="Zwiers L.-H."/>
            <person name="Turgeon B."/>
            <person name="Goodwin S."/>
            <person name="Spatafora J."/>
            <person name="Crous P."/>
            <person name="Grigoriev I."/>
        </authorList>
    </citation>
    <scope>NUCLEOTIDE SEQUENCE</scope>
    <source>
        <strain evidence="3">CBS 101060</strain>
    </source>
</reference>
<feature type="compositionally biased region" description="Low complexity" evidence="1">
    <location>
        <begin position="54"/>
        <end position="66"/>
    </location>
</feature>
<gene>
    <name evidence="3" type="ORF">M501DRAFT_460435</name>
</gene>
<dbReference type="AlphaFoldDB" id="A0A9P4S511"/>
<keyword evidence="4" id="KW-1185">Reference proteome</keyword>
<organism evidence="3 4">
    <name type="scientific">Patellaria atrata CBS 101060</name>
    <dbReference type="NCBI Taxonomy" id="1346257"/>
    <lineage>
        <taxon>Eukaryota</taxon>
        <taxon>Fungi</taxon>
        <taxon>Dikarya</taxon>
        <taxon>Ascomycota</taxon>
        <taxon>Pezizomycotina</taxon>
        <taxon>Dothideomycetes</taxon>
        <taxon>Dothideomycetes incertae sedis</taxon>
        <taxon>Patellariales</taxon>
        <taxon>Patellariaceae</taxon>
        <taxon>Patellaria</taxon>
    </lineage>
</organism>
<sequence>MYTSTILSSVLLPLLALATPIRPRAGGPAIVPIPSTCSVISPLTDASVYPPPSTTTSPSTTTTPSPHYSPAASLLANQIYAYYLAPSDAPGNFTQCLEQCYGFGERGTCKSAYMATGVPRPPMYGLPGGDESIACLMYGVEVKETDFVLVEEGFGDPRVGVIEC</sequence>
<dbReference type="Proteomes" id="UP000799429">
    <property type="component" value="Unassembled WGS sequence"/>
</dbReference>